<evidence type="ECO:0000313" key="1">
    <source>
        <dbReference type="EMBL" id="CAF4914790.1"/>
    </source>
</evidence>
<comment type="caution">
    <text evidence="2">The sequence shown here is derived from an EMBL/GenBank/DDBJ whole genome shotgun (WGS) entry which is preliminary data.</text>
</comment>
<dbReference type="EMBL" id="CAJOBP010101460">
    <property type="protein sequence ID" value="CAF4977420.1"/>
    <property type="molecule type" value="Genomic_DNA"/>
</dbReference>
<accession>A0A821Z6K7</accession>
<proteinExistence type="predicted"/>
<dbReference type="EMBL" id="CAJOBP010080948">
    <property type="protein sequence ID" value="CAF4914790.1"/>
    <property type="molecule type" value="Genomic_DNA"/>
</dbReference>
<name>A0A821Z6K7_9BILA</name>
<evidence type="ECO:0000313" key="2">
    <source>
        <dbReference type="EMBL" id="CAF4977420.1"/>
    </source>
</evidence>
<organism evidence="2 3">
    <name type="scientific">Rotaria socialis</name>
    <dbReference type="NCBI Taxonomy" id="392032"/>
    <lineage>
        <taxon>Eukaryota</taxon>
        <taxon>Metazoa</taxon>
        <taxon>Spiralia</taxon>
        <taxon>Gnathifera</taxon>
        <taxon>Rotifera</taxon>
        <taxon>Eurotatoria</taxon>
        <taxon>Bdelloidea</taxon>
        <taxon>Philodinida</taxon>
        <taxon>Philodinidae</taxon>
        <taxon>Rotaria</taxon>
    </lineage>
</organism>
<dbReference type="Proteomes" id="UP000663873">
    <property type="component" value="Unassembled WGS sequence"/>
</dbReference>
<gene>
    <name evidence="1" type="ORF">UJA718_LOCUS46143</name>
    <name evidence="2" type="ORF">UJA718_LOCUS49114</name>
</gene>
<feature type="non-terminal residue" evidence="2">
    <location>
        <position position="40"/>
    </location>
</feature>
<evidence type="ECO:0000313" key="3">
    <source>
        <dbReference type="Proteomes" id="UP000663873"/>
    </source>
</evidence>
<protein>
    <submittedName>
        <fullName evidence="2">Uncharacterized protein</fullName>
    </submittedName>
</protein>
<reference evidence="2" key="1">
    <citation type="submission" date="2021-02" db="EMBL/GenBank/DDBJ databases">
        <authorList>
            <person name="Nowell W R."/>
        </authorList>
    </citation>
    <scope>NUCLEOTIDE SEQUENCE</scope>
</reference>
<dbReference type="AlphaFoldDB" id="A0A821Z6K7"/>
<sequence length="40" mass="4525">MQSGLPVARIEFLDENMVDACNRFSKLGLDVAPTLFLEFH</sequence>
<keyword evidence="3" id="KW-1185">Reference proteome</keyword>